<feature type="transmembrane region" description="Helical" evidence="1">
    <location>
        <begin position="108"/>
        <end position="126"/>
    </location>
</feature>
<dbReference type="InterPro" id="IPR007359">
    <property type="entry name" value="SigmaE_reg_RseC_MucC"/>
</dbReference>
<evidence type="ECO:0000256" key="1">
    <source>
        <dbReference type="SAM" id="Phobius"/>
    </source>
</evidence>
<feature type="transmembrane region" description="Helical" evidence="1">
    <location>
        <begin position="74"/>
        <end position="96"/>
    </location>
</feature>
<dbReference type="PANTHER" id="PTHR35867">
    <property type="entry name" value="PROTEIN RSEC"/>
    <property type="match status" value="1"/>
</dbReference>
<organism evidence="2 3">
    <name type="scientific">Wenzhouxiangella sediminis</name>
    <dbReference type="NCBI Taxonomy" id="1792836"/>
    <lineage>
        <taxon>Bacteria</taxon>
        <taxon>Pseudomonadati</taxon>
        <taxon>Pseudomonadota</taxon>
        <taxon>Gammaproteobacteria</taxon>
        <taxon>Chromatiales</taxon>
        <taxon>Wenzhouxiangellaceae</taxon>
        <taxon>Wenzhouxiangella</taxon>
    </lineage>
</organism>
<dbReference type="RefSeq" id="WP_116650620.1">
    <property type="nucleotide sequence ID" value="NZ_QUZK01000035.1"/>
</dbReference>
<dbReference type="EMBL" id="QUZK01000035">
    <property type="protein sequence ID" value="RFF30427.1"/>
    <property type="molecule type" value="Genomic_DNA"/>
</dbReference>
<dbReference type="PANTHER" id="PTHR35867:SF1">
    <property type="entry name" value="PROTEIN RSEC"/>
    <property type="match status" value="1"/>
</dbReference>
<protein>
    <recommendedName>
        <fullName evidence="4">Fis family transcriptional regulator</fullName>
    </recommendedName>
</protein>
<dbReference type="OrthoDB" id="9795854at2"/>
<evidence type="ECO:0000313" key="3">
    <source>
        <dbReference type="Proteomes" id="UP000260351"/>
    </source>
</evidence>
<keyword evidence="1" id="KW-0472">Membrane</keyword>
<dbReference type="Proteomes" id="UP000260351">
    <property type="component" value="Unassembled WGS sequence"/>
</dbReference>
<comment type="caution">
    <text evidence="2">The sequence shown here is derived from an EMBL/GenBank/DDBJ whole genome shotgun (WGS) entry which is preliminary data.</text>
</comment>
<keyword evidence="1" id="KW-0812">Transmembrane</keyword>
<name>A0A3E1K8N9_9GAMM</name>
<dbReference type="InterPro" id="IPR026268">
    <property type="entry name" value="RseC"/>
</dbReference>
<accession>A0A3E1K8N9</accession>
<reference evidence="2 3" key="1">
    <citation type="submission" date="2018-08" db="EMBL/GenBank/DDBJ databases">
        <title>Wenzhouxiangella salilacus sp. nov., a novel bacterium isolated from a saline lake in Xinjiang Province, China.</title>
        <authorList>
            <person name="Han S."/>
        </authorList>
    </citation>
    <scope>NUCLEOTIDE SEQUENCE [LARGE SCALE GENOMIC DNA]</scope>
    <source>
        <strain evidence="2 3">XDB06</strain>
    </source>
</reference>
<dbReference type="Pfam" id="PF04246">
    <property type="entry name" value="RseC_MucC"/>
    <property type="match status" value="1"/>
</dbReference>
<gene>
    <name evidence="2" type="ORF">DZC52_08050</name>
</gene>
<keyword evidence="1" id="KW-1133">Transmembrane helix</keyword>
<sequence>MIWQLARVVSIDAERLTLLFSAPEECERCARGEGCGAGVFARLFSRRATCVTLPGSLPVSCGDWVRVGLEPRQLAFAAAVHYGLPLLGFLAGVVAGHVAMGGRPGQDAGALAAGLVAFLAVARLLARGARPVLNPALERLSCTRGDTNSSFS</sequence>
<evidence type="ECO:0008006" key="4">
    <source>
        <dbReference type="Google" id="ProtNLM"/>
    </source>
</evidence>
<dbReference type="AlphaFoldDB" id="A0A3E1K8N9"/>
<dbReference type="PIRSF" id="PIRSF004923">
    <property type="entry name" value="RseC"/>
    <property type="match status" value="1"/>
</dbReference>
<keyword evidence="3" id="KW-1185">Reference proteome</keyword>
<proteinExistence type="predicted"/>
<evidence type="ECO:0000313" key="2">
    <source>
        <dbReference type="EMBL" id="RFF30427.1"/>
    </source>
</evidence>